<dbReference type="InterPro" id="IPR017853">
    <property type="entry name" value="GH"/>
</dbReference>
<feature type="chain" id="PRO_5030027638" evidence="4">
    <location>
        <begin position="20"/>
        <end position="784"/>
    </location>
</feature>
<keyword evidence="2" id="KW-0326">Glycosidase</keyword>
<organism evidence="7 8">
    <name type="scientific">Pseudomonas mucidolens</name>
    <dbReference type="NCBI Taxonomy" id="46679"/>
    <lineage>
        <taxon>Bacteria</taxon>
        <taxon>Pseudomonadati</taxon>
        <taxon>Pseudomonadota</taxon>
        <taxon>Gammaproteobacteria</taxon>
        <taxon>Pseudomonadales</taxon>
        <taxon>Pseudomonadaceae</taxon>
        <taxon>Pseudomonas</taxon>
    </lineage>
</organism>
<dbReference type="GO" id="GO:0004565">
    <property type="term" value="F:beta-galactosidase activity"/>
    <property type="evidence" value="ECO:0007669"/>
    <property type="project" value="InterPro"/>
</dbReference>
<gene>
    <name evidence="7" type="ORF">SAMN05216202_3372</name>
</gene>
<accession>A0A1H2NBG0</accession>
<evidence type="ECO:0000256" key="2">
    <source>
        <dbReference type="ARBA" id="ARBA00023295"/>
    </source>
</evidence>
<sequence>MIRTLPALFALLFAAPVLAAPAGQQTLFNFVRPADVVTVATQDAVLPQYNAEQTPEGEVLRRIIFNPTAEPSLLLSPQSGVWDWSQSGVMSLRIQSAMDWALTLYVKIQSKDGKTLVSRVDLPAGPAQTLLVPLQANSPLSQGMKAGPPMPITVDGQRVLLAGSSGEIDRSQVVSVTLSMLKPDTPQSILLERFGVQDSEPALKAAYSELVDAYGQSTRGRWPEKISDDEQLKAAAATEQQQLKGWLAQRDKTSLDTFGGWTKGPAFEASGFFRTEKRDGRWYLVTPLGHPFYSLGVNTVAANNSQTYVAGREWMFAALPKAGEPFDKYYGSGDNRSGNGSGQGRSFAAGRWYDFYGANLQRTHGQPCEAKAKAAQTPAVQAPPCTPQGFDAKRWVGHTLDRLQAWGFNTIGNWSAPELGAADRVPYTLPLSIVGDYTSISTGIDWWGGIPDPFDPRFAMAAERAVAIATRDHRDDPWLIGFFADNELAWAGPGEDAKSRYALAYGTLLMTTDVPAKRAFLKQLRDKYRNQAGLSNAWGIELPAWELMEDPGFVPPMPSPEHPEIEADFKHFQKTFADAYFKTISDALKWHAPNQMLLGGRYAVSTPEAVASCAQYCDVLSFNMYTLKPQDGYDFAALRALDKPVLITEFNFGSADRGPFWGGVTQLAREEDRGPAYATFLKQALAEPSIVGVHWFQYLDQPATGRLLDGENGHFGLVGITDVPFHGFVDSVRKSNLAALRQLSKEAEKAKVAAHSEEDGKPGGGHKATAQDGGPADGHESNGH</sequence>
<evidence type="ECO:0000313" key="7">
    <source>
        <dbReference type="EMBL" id="SDV02722.1"/>
    </source>
</evidence>
<keyword evidence="4" id="KW-0732">Signal</keyword>
<dbReference type="RefSeq" id="WP_084377102.1">
    <property type="nucleotide sequence ID" value="NZ_LS483433.1"/>
</dbReference>
<dbReference type="SUPFAM" id="SSF51445">
    <property type="entry name" value="(Trans)glycosidases"/>
    <property type="match status" value="1"/>
</dbReference>
<dbReference type="EMBL" id="LT629802">
    <property type="protein sequence ID" value="SDV02722.1"/>
    <property type="molecule type" value="Genomic_DNA"/>
</dbReference>
<dbReference type="Proteomes" id="UP000198600">
    <property type="component" value="Chromosome I"/>
</dbReference>
<feature type="domain" description="Agarase CBM-like" evidence="6">
    <location>
        <begin position="72"/>
        <end position="180"/>
    </location>
</feature>
<evidence type="ECO:0000256" key="4">
    <source>
        <dbReference type="SAM" id="SignalP"/>
    </source>
</evidence>
<name>A0A1H2NBG0_9PSED</name>
<dbReference type="Gene3D" id="3.20.20.80">
    <property type="entry name" value="Glycosidases"/>
    <property type="match status" value="1"/>
</dbReference>
<feature type="signal peptide" evidence="4">
    <location>
        <begin position="1"/>
        <end position="19"/>
    </location>
</feature>
<evidence type="ECO:0000256" key="3">
    <source>
        <dbReference type="SAM" id="MobiDB-lite"/>
    </source>
</evidence>
<dbReference type="Pfam" id="PF17992">
    <property type="entry name" value="Agarase_CBM"/>
    <property type="match status" value="1"/>
</dbReference>
<dbReference type="InterPro" id="IPR013529">
    <property type="entry name" value="Glyco_hydro_42_N"/>
</dbReference>
<protein>
    <submittedName>
        <fullName evidence="7">Beta-galactosidase</fullName>
    </submittedName>
</protein>
<reference evidence="8" key="1">
    <citation type="submission" date="2016-10" db="EMBL/GenBank/DDBJ databases">
        <authorList>
            <person name="Varghese N."/>
            <person name="Submissions S."/>
        </authorList>
    </citation>
    <scope>NUCLEOTIDE SEQUENCE [LARGE SCALE GENOMIC DNA]</scope>
    <source>
        <strain evidence="8">LMG 2223</strain>
    </source>
</reference>
<keyword evidence="8" id="KW-1185">Reference proteome</keyword>
<dbReference type="InterPro" id="IPR040669">
    <property type="entry name" value="Agarase_CBM"/>
</dbReference>
<dbReference type="OrthoDB" id="9760450at2"/>
<dbReference type="GO" id="GO:0009341">
    <property type="term" value="C:beta-galactosidase complex"/>
    <property type="evidence" value="ECO:0007669"/>
    <property type="project" value="InterPro"/>
</dbReference>
<proteinExistence type="predicted"/>
<dbReference type="STRING" id="46679.SAMN05216202_3372"/>
<feature type="domain" description="Glycoside hydrolase family 42 N-terminal" evidence="5">
    <location>
        <begin position="473"/>
        <end position="630"/>
    </location>
</feature>
<dbReference type="Pfam" id="PF02449">
    <property type="entry name" value="Glyco_hydro_42"/>
    <property type="match status" value="1"/>
</dbReference>
<evidence type="ECO:0000256" key="1">
    <source>
        <dbReference type="ARBA" id="ARBA00022801"/>
    </source>
</evidence>
<evidence type="ECO:0000259" key="5">
    <source>
        <dbReference type="Pfam" id="PF02449"/>
    </source>
</evidence>
<evidence type="ECO:0000259" key="6">
    <source>
        <dbReference type="Pfam" id="PF17992"/>
    </source>
</evidence>
<feature type="compositionally biased region" description="Basic and acidic residues" evidence="3">
    <location>
        <begin position="748"/>
        <end position="761"/>
    </location>
</feature>
<feature type="region of interest" description="Disordered" evidence="3">
    <location>
        <begin position="748"/>
        <end position="784"/>
    </location>
</feature>
<keyword evidence="1" id="KW-0378">Hydrolase</keyword>
<dbReference type="GO" id="GO:0005975">
    <property type="term" value="P:carbohydrate metabolic process"/>
    <property type="evidence" value="ECO:0007669"/>
    <property type="project" value="InterPro"/>
</dbReference>
<dbReference type="AlphaFoldDB" id="A0A1H2NBG0"/>
<evidence type="ECO:0000313" key="8">
    <source>
        <dbReference type="Proteomes" id="UP000198600"/>
    </source>
</evidence>
<dbReference type="Gene3D" id="2.60.120.430">
    <property type="entry name" value="Galactose-binding lectin"/>
    <property type="match status" value="1"/>
</dbReference>